<evidence type="ECO:0000256" key="1">
    <source>
        <dbReference type="SAM" id="MobiDB-lite"/>
    </source>
</evidence>
<evidence type="ECO:0000313" key="2">
    <source>
        <dbReference type="EMBL" id="KUP94104.1"/>
    </source>
</evidence>
<reference evidence="2 3" key="1">
    <citation type="submission" date="2015-12" db="EMBL/GenBank/DDBJ databases">
        <title>Genome sequence of the marine Rhodobacteraceae strain O3.65, Candidatus Tritonibacter horizontis.</title>
        <authorList>
            <person name="Poehlein A."/>
            <person name="Giebel H.A."/>
            <person name="Voget S."/>
            <person name="Brinkhoff T."/>
        </authorList>
    </citation>
    <scope>NUCLEOTIDE SEQUENCE [LARGE SCALE GENOMIC DNA]</scope>
    <source>
        <strain evidence="2 3">O3.65</strain>
    </source>
</reference>
<comment type="caution">
    <text evidence="2">The sequence shown here is derived from an EMBL/GenBank/DDBJ whole genome shotgun (WGS) entry which is preliminary data.</text>
</comment>
<dbReference type="Proteomes" id="UP000068382">
    <property type="component" value="Unassembled WGS sequence"/>
</dbReference>
<organism evidence="2 3">
    <name type="scientific">Tritonibacter horizontis</name>
    <dbReference type="NCBI Taxonomy" id="1768241"/>
    <lineage>
        <taxon>Bacteria</taxon>
        <taxon>Pseudomonadati</taxon>
        <taxon>Pseudomonadota</taxon>
        <taxon>Alphaproteobacteria</taxon>
        <taxon>Rhodobacterales</taxon>
        <taxon>Paracoccaceae</taxon>
        <taxon>Tritonibacter</taxon>
    </lineage>
</organism>
<name>A0A132C0K1_9RHOB</name>
<keyword evidence="3" id="KW-1185">Reference proteome</keyword>
<dbReference type="AlphaFoldDB" id="A0A132C0K1"/>
<accession>A0A132C0K1</accession>
<gene>
    <name evidence="2" type="ORF">TRIHO_10330</name>
</gene>
<dbReference type="OrthoDB" id="7667761at2"/>
<dbReference type="RefSeq" id="WP_068240987.1">
    <property type="nucleotide sequence ID" value="NZ_LPUY01000029.1"/>
</dbReference>
<evidence type="ECO:0000313" key="3">
    <source>
        <dbReference type="Proteomes" id="UP000068382"/>
    </source>
</evidence>
<dbReference type="EMBL" id="LPUY01000029">
    <property type="protein sequence ID" value="KUP94104.1"/>
    <property type="molecule type" value="Genomic_DNA"/>
</dbReference>
<sequence>MGFDRIVNMVLRRLIGQAVNFGVKAGVNAMARRRGGPRNDGTQPVARSADQAERDRIRAVRQARRARRDQQSG</sequence>
<feature type="region of interest" description="Disordered" evidence="1">
    <location>
        <begin position="32"/>
        <end position="73"/>
    </location>
</feature>
<proteinExistence type="predicted"/>
<protein>
    <submittedName>
        <fullName evidence="2">Uncharacterized protein</fullName>
    </submittedName>
</protein>